<dbReference type="EMBL" id="JBHSDL010000005">
    <property type="protein sequence ID" value="MFC4373329.1"/>
    <property type="molecule type" value="Genomic_DNA"/>
</dbReference>
<protein>
    <submittedName>
        <fullName evidence="1">Uncharacterized protein</fullName>
    </submittedName>
</protein>
<evidence type="ECO:0000313" key="1">
    <source>
        <dbReference type="EMBL" id="MFC4373329.1"/>
    </source>
</evidence>
<sequence>MTAPLPVLQEPLCEGNIHVYGPFGPAPAATLWAGMHGCDGVFMCQGCLGLIGEGFAKHAPIKCAQCGELFTCAADYLTWREL</sequence>
<name>A0ABV8VBN4_9NOCA</name>
<reference evidence="2" key="1">
    <citation type="journal article" date="2019" name="Int. J. Syst. Evol. Microbiol.">
        <title>The Global Catalogue of Microorganisms (GCM) 10K type strain sequencing project: providing services to taxonomists for standard genome sequencing and annotation.</title>
        <authorList>
            <consortium name="The Broad Institute Genomics Platform"/>
            <consortium name="The Broad Institute Genome Sequencing Center for Infectious Disease"/>
            <person name="Wu L."/>
            <person name="Ma J."/>
        </authorList>
    </citation>
    <scope>NUCLEOTIDE SEQUENCE [LARGE SCALE GENOMIC DNA]</scope>
    <source>
        <strain evidence="2">IBRC-M 10490</strain>
    </source>
</reference>
<organism evidence="1 2">
    <name type="scientific">Nocardia halotolerans</name>
    <dbReference type="NCBI Taxonomy" id="1755878"/>
    <lineage>
        <taxon>Bacteria</taxon>
        <taxon>Bacillati</taxon>
        <taxon>Actinomycetota</taxon>
        <taxon>Actinomycetes</taxon>
        <taxon>Mycobacteriales</taxon>
        <taxon>Nocardiaceae</taxon>
        <taxon>Nocardia</taxon>
    </lineage>
</organism>
<dbReference type="RefSeq" id="WP_378555990.1">
    <property type="nucleotide sequence ID" value="NZ_JBHSDL010000005.1"/>
</dbReference>
<gene>
    <name evidence="1" type="ORF">ACFO5K_04370</name>
</gene>
<evidence type="ECO:0000313" key="2">
    <source>
        <dbReference type="Proteomes" id="UP001595844"/>
    </source>
</evidence>
<proteinExistence type="predicted"/>
<keyword evidence="2" id="KW-1185">Reference proteome</keyword>
<accession>A0ABV8VBN4</accession>
<comment type="caution">
    <text evidence="1">The sequence shown here is derived from an EMBL/GenBank/DDBJ whole genome shotgun (WGS) entry which is preliminary data.</text>
</comment>
<dbReference type="Proteomes" id="UP001595844">
    <property type="component" value="Unassembled WGS sequence"/>
</dbReference>